<sequence>MRVYRPVCHCTWVGSTVIHRCPLPPVRGPLPPVRCPPVGEPLVDETTNKFIHYQPVGCPPVGDTHFLAVRCPPVALVTLAVSSTSGFHPPVGNRSLESGSPTSGQRTARKWVTHRLATDR</sequence>
<dbReference type="Proteomes" id="UP001642540">
    <property type="component" value="Unassembled WGS sequence"/>
</dbReference>
<protein>
    <submittedName>
        <fullName evidence="2">Uncharacterized protein</fullName>
    </submittedName>
</protein>
<comment type="caution">
    <text evidence="2">The sequence shown here is derived from an EMBL/GenBank/DDBJ whole genome shotgun (WGS) entry which is preliminary data.</text>
</comment>
<keyword evidence="3" id="KW-1185">Reference proteome</keyword>
<evidence type="ECO:0000256" key="1">
    <source>
        <dbReference type="SAM" id="MobiDB-lite"/>
    </source>
</evidence>
<proteinExistence type="predicted"/>
<reference evidence="2 3" key="1">
    <citation type="submission" date="2024-08" db="EMBL/GenBank/DDBJ databases">
        <authorList>
            <person name="Cucini C."/>
            <person name="Frati F."/>
        </authorList>
    </citation>
    <scope>NUCLEOTIDE SEQUENCE [LARGE SCALE GENOMIC DNA]</scope>
</reference>
<organism evidence="2 3">
    <name type="scientific">Orchesella dallaii</name>
    <dbReference type="NCBI Taxonomy" id="48710"/>
    <lineage>
        <taxon>Eukaryota</taxon>
        <taxon>Metazoa</taxon>
        <taxon>Ecdysozoa</taxon>
        <taxon>Arthropoda</taxon>
        <taxon>Hexapoda</taxon>
        <taxon>Collembola</taxon>
        <taxon>Entomobryomorpha</taxon>
        <taxon>Entomobryoidea</taxon>
        <taxon>Orchesellidae</taxon>
        <taxon>Orchesellinae</taxon>
        <taxon>Orchesella</taxon>
    </lineage>
</organism>
<dbReference type="EMBL" id="CAXLJM020000081">
    <property type="protein sequence ID" value="CAL8130026.1"/>
    <property type="molecule type" value="Genomic_DNA"/>
</dbReference>
<feature type="compositionally biased region" description="Polar residues" evidence="1">
    <location>
        <begin position="95"/>
        <end position="106"/>
    </location>
</feature>
<accession>A0ABP1RLA2</accession>
<name>A0ABP1RLA2_9HEXA</name>
<feature type="region of interest" description="Disordered" evidence="1">
    <location>
        <begin position="86"/>
        <end position="109"/>
    </location>
</feature>
<evidence type="ECO:0000313" key="2">
    <source>
        <dbReference type="EMBL" id="CAL8130026.1"/>
    </source>
</evidence>
<gene>
    <name evidence="2" type="ORF">ODALV1_LOCUS23530</name>
</gene>
<evidence type="ECO:0000313" key="3">
    <source>
        <dbReference type="Proteomes" id="UP001642540"/>
    </source>
</evidence>